<name>A0ABW4F4U8_9PSEU</name>
<dbReference type="Proteomes" id="UP001597114">
    <property type="component" value="Unassembled WGS sequence"/>
</dbReference>
<organism evidence="1 2">
    <name type="scientific">Pseudonocardia yunnanensis</name>
    <dbReference type="NCBI Taxonomy" id="58107"/>
    <lineage>
        <taxon>Bacteria</taxon>
        <taxon>Bacillati</taxon>
        <taxon>Actinomycetota</taxon>
        <taxon>Actinomycetes</taxon>
        <taxon>Pseudonocardiales</taxon>
        <taxon>Pseudonocardiaceae</taxon>
        <taxon>Pseudonocardia</taxon>
    </lineage>
</organism>
<dbReference type="SUPFAM" id="SSF54427">
    <property type="entry name" value="NTF2-like"/>
    <property type="match status" value="1"/>
</dbReference>
<dbReference type="EMBL" id="JBHUCO010000038">
    <property type="protein sequence ID" value="MFD1521725.1"/>
    <property type="molecule type" value="Genomic_DNA"/>
</dbReference>
<evidence type="ECO:0000313" key="2">
    <source>
        <dbReference type="Proteomes" id="UP001597114"/>
    </source>
</evidence>
<accession>A0ABW4F4U8</accession>
<dbReference type="RefSeq" id="WP_344722351.1">
    <property type="nucleotide sequence ID" value="NZ_BAAAUS010000011.1"/>
</dbReference>
<gene>
    <name evidence="1" type="ORF">ACFSJD_29795</name>
</gene>
<reference evidence="2" key="1">
    <citation type="journal article" date="2019" name="Int. J. Syst. Evol. Microbiol.">
        <title>The Global Catalogue of Microorganisms (GCM) 10K type strain sequencing project: providing services to taxonomists for standard genome sequencing and annotation.</title>
        <authorList>
            <consortium name="The Broad Institute Genomics Platform"/>
            <consortium name="The Broad Institute Genome Sequencing Center for Infectious Disease"/>
            <person name="Wu L."/>
            <person name="Ma J."/>
        </authorList>
    </citation>
    <scope>NUCLEOTIDE SEQUENCE [LARGE SCALE GENOMIC DNA]</scope>
    <source>
        <strain evidence="2">CCM 7043</strain>
    </source>
</reference>
<dbReference type="InterPro" id="IPR032710">
    <property type="entry name" value="NTF2-like_dom_sf"/>
</dbReference>
<proteinExistence type="predicted"/>
<keyword evidence="2" id="KW-1185">Reference proteome</keyword>
<dbReference type="Pfam" id="PF07366">
    <property type="entry name" value="SnoaL"/>
    <property type="match status" value="1"/>
</dbReference>
<comment type="caution">
    <text evidence="1">The sequence shown here is derived from an EMBL/GenBank/DDBJ whole genome shotgun (WGS) entry which is preliminary data.</text>
</comment>
<sequence>MTVDSAGELAEQLWSAYNAHSETAAARLYSAEGRHRDVAVNRERVGPADIEHGLVGLFTAIPDAHWTCTRLVVGGGAAVLAYELTGHLRTRLGPFEPADQPVRLEGVLVVETDAGRISRTTDYWDSGTLHRQLATTTAP</sequence>
<dbReference type="Gene3D" id="3.10.450.50">
    <property type="match status" value="1"/>
</dbReference>
<evidence type="ECO:0000313" key="1">
    <source>
        <dbReference type="EMBL" id="MFD1521725.1"/>
    </source>
</evidence>
<dbReference type="InterPro" id="IPR009959">
    <property type="entry name" value="Cyclase_SnoaL-like"/>
</dbReference>
<protein>
    <submittedName>
        <fullName evidence="1">Nuclear transport factor 2 family protein</fullName>
    </submittedName>
</protein>